<dbReference type="InterPro" id="IPR002347">
    <property type="entry name" value="SDR_fam"/>
</dbReference>
<organism evidence="2 3">
    <name type="scientific">Ajellomyces capsulatus</name>
    <name type="common">Darling's disease fungus</name>
    <name type="synonym">Histoplasma capsulatum</name>
    <dbReference type="NCBI Taxonomy" id="5037"/>
    <lineage>
        <taxon>Eukaryota</taxon>
        <taxon>Fungi</taxon>
        <taxon>Dikarya</taxon>
        <taxon>Ascomycota</taxon>
        <taxon>Pezizomycotina</taxon>
        <taxon>Eurotiomycetes</taxon>
        <taxon>Eurotiomycetidae</taxon>
        <taxon>Onygenales</taxon>
        <taxon>Ajellomycetaceae</taxon>
        <taxon>Histoplasma</taxon>
    </lineage>
</organism>
<keyword evidence="1" id="KW-1133">Transmembrane helix</keyword>
<reference evidence="2 3" key="1">
    <citation type="submission" date="2021-01" db="EMBL/GenBank/DDBJ databases">
        <title>Chromosome-level genome assembly of a human fungal pathogen reveals clustering of transcriptionally co-regulated genes.</title>
        <authorList>
            <person name="Voorhies M."/>
            <person name="Cohen S."/>
            <person name="Shea T.P."/>
            <person name="Petrus S."/>
            <person name="Munoz J.F."/>
            <person name="Poplawski S."/>
            <person name="Goldman W.E."/>
            <person name="Michael T."/>
            <person name="Cuomo C.A."/>
            <person name="Sil A."/>
            <person name="Beyhan S."/>
        </authorList>
    </citation>
    <scope>NUCLEOTIDE SEQUENCE [LARGE SCALE GENOMIC DNA]</scope>
    <source>
        <strain evidence="2 3">G184AR</strain>
    </source>
</reference>
<dbReference type="VEuPathDB" id="FungiDB:I7I52_04149"/>
<comment type="caution">
    <text evidence="2">The sequence shown here is derived from an EMBL/GenBank/DDBJ whole genome shotgun (WGS) entry which is preliminary data.</text>
</comment>
<dbReference type="OrthoDB" id="5399006at2759"/>
<accession>A0A8H7ZCW2</accession>
<feature type="transmembrane region" description="Helical" evidence="1">
    <location>
        <begin position="34"/>
        <end position="56"/>
    </location>
</feature>
<evidence type="ECO:0000256" key="1">
    <source>
        <dbReference type="SAM" id="Phobius"/>
    </source>
</evidence>
<dbReference type="SUPFAM" id="SSF51735">
    <property type="entry name" value="NAD(P)-binding Rossmann-fold domains"/>
    <property type="match status" value="1"/>
</dbReference>
<gene>
    <name evidence="2" type="ORF">I7I52_04149</name>
</gene>
<proteinExistence type="predicted"/>
<sequence>MTTLAGSWLCKLRQTLGLFKSTIRLSNLLGSDSYFPPSLLLFSLYLLTVIAISLAIPPPTLNTRDLSLIPLTMAVKSIAVIAGVGAGTGASIARKFAQTYSVALLARTAASYQTLVQEISSSGGNAIGVNTDVTSDASVKNAFAEISKAFPGAPLAAAIYNVGGGFVRKPFLDLSQEDFTAGYESNAKGAFHFSQAALPLLLKSGDLEHPPTLIFTGATASLKGSSLCSSFATGKFAMRALSQSLAREFGPQGIHVCHAIIDGIIDVERTKGFKFDAPDAKLDPNSIAETYWFLHTQPRTTFTQELDMRPYVEKW</sequence>
<dbReference type="Gene3D" id="3.40.50.720">
    <property type="entry name" value="NAD(P)-binding Rossmann-like Domain"/>
    <property type="match status" value="1"/>
</dbReference>
<dbReference type="AlphaFoldDB" id="A0A8H7ZCW2"/>
<dbReference type="InterPro" id="IPR036291">
    <property type="entry name" value="NAD(P)-bd_dom_sf"/>
</dbReference>
<dbReference type="PANTHER" id="PTHR43431:SF7">
    <property type="entry name" value="OXIDOREDUCTASE, SHORT CHAIN DEHYDROGENASE_REDUCTASE FAMILY (AFU_ORTHOLOGUE AFUA_5G14000)"/>
    <property type="match status" value="1"/>
</dbReference>
<keyword evidence="1" id="KW-0472">Membrane</keyword>
<protein>
    <submittedName>
        <fullName evidence="2">Oxidoreductase</fullName>
    </submittedName>
</protein>
<dbReference type="Pfam" id="PF00106">
    <property type="entry name" value="adh_short"/>
    <property type="match status" value="1"/>
</dbReference>
<dbReference type="PANTHER" id="PTHR43431">
    <property type="entry name" value="OXIDOREDUCTASE, SHORT CHAIN DEHYDROGENASE/REDUCTASE FAMILY (AFU_ORTHOLOGUE AFUA_5G14000)"/>
    <property type="match status" value="1"/>
</dbReference>
<keyword evidence="1" id="KW-0812">Transmembrane</keyword>
<dbReference type="PRINTS" id="PR00081">
    <property type="entry name" value="GDHRDH"/>
</dbReference>
<evidence type="ECO:0000313" key="2">
    <source>
        <dbReference type="EMBL" id="KAG5305475.1"/>
    </source>
</evidence>
<dbReference type="Proteomes" id="UP000670092">
    <property type="component" value="Unassembled WGS sequence"/>
</dbReference>
<evidence type="ECO:0000313" key="3">
    <source>
        <dbReference type="Proteomes" id="UP000670092"/>
    </source>
</evidence>
<name>A0A8H7ZCW2_AJECA</name>
<feature type="transmembrane region" description="Helical" evidence="1">
    <location>
        <begin position="68"/>
        <end position="92"/>
    </location>
</feature>
<dbReference type="EMBL" id="JAEVHI010000001">
    <property type="protein sequence ID" value="KAG5305475.1"/>
    <property type="molecule type" value="Genomic_DNA"/>
</dbReference>